<evidence type="ECO:0000256" key="4">
    <source>
        <dbReference type="ARBA" id="ARBA00023015"/>
    </source>
</evidence>
<dbReference type="InterPro" id="IPR011701">
    <property type="entry name" value="MFS"/>
</dbReference>
<dbReference type="AlphaFoldDB" id="A0A6A5S8M2"/>
<dbReference type="InterPro" id="IPR007219">
    <property type="entry name" value="XnlR_reg_dom"/>
</dbReference>
<feature type="transmembrane region" description="Helical" evidence="7">
    <location>
        <begin position="843"/>
        <end position="865"/>
    </location>
</feature>
<feature type="transmembrane region" description="Helical" evidence="7">
    <location>
        <begin position="579"/>
        <end position="602"/>
    </location>
</feature>
<evidence type="ECO:0000259" key="8">
    <source>
        <dbReference type="PROSITE" id="PS50850"/>
    </source>
</evidence>
<dbReference type="PANTHER" id="PTHR47660:SF2">
    <property type="entry name" value="TRANSCRIPTION FACTOR WITH C2H2 AND ZN(2)-CYS(6) DNA BINDING DOMAIN (EUROFUNG)"/>
    <property type="match status" value="1"/>
</dbReference>
<dbReference type="InterPro" id="IPR036259">
    <property type="entry name" value="MFS_trans_sf"/>
</dbReference>
<proteinExistence type="predicted"/>
<feature type="transmembrane region" description="Helical" evidence="7">
    <location>
        <begin position="638"/>
        <end position="657"/>
    </location>
</feature>
<evidence type="ECO:0000256" key="5">
    <source>
        <dbReference type="ARBA" id="ARBA00023163"/>
    </source>
</evidence>
<feature type="transmembrane region" description="Helical" evidence="7">
    <location>
        <begin position="768"/>
        <end position="789"/>
    </location>
</feature>
<evidence type="ECO:0000256" key="1">
    <source>
        <dbReference type="ARBA" id="ARBA00004141"/>
    </source>
</evidence>
<dbReference type="GO" id="GO:0006351">
    <property type="term" value="P:DNA-templated transcription"/>
    <property type="evidence" value="ECO:0007669"/>
    <property type="project" value="InterPro"/>
</dbReference>
<feature type="transmembrane region" description="Helical" evidence="7">
    <location>
        <begin position="517"/>
        <end position="538"/>
    </location>
</feature>
<keyword evidence="7" id="KW-0812">Transmembrane</keyword>
<protein>
    <submittedName>
        <fullName evidence="9">MFS general substrate transporter</fullName>
    </submittedName>
</protein>
<evidence type="ECO:0000313" key="9">
    <source>
        <dbReference type="EMBL" id="KAF1933857.1"/>
    </source>
</evidence>
<dbReference type="GO" id="GO:0022857">
    <property type="term" value="F:transmembrane transporter activity"/>
    <property type="evidence" value="ECO:0007669"/>
    <property type="project" value="InterPro"/>
</dbReference>
<evidence type="ECO:0000256" key="7">
    <source>
        <dbReference type="SAM" id="Phobius"/>
    </source>
</evidence>
<accession>A0A6A5S8M2</accession>
<dbReference type="OrthoDB" id="2533084at2759"/>
<comment type="subcellular location">
    <subcellularLocation>
        <location evidence="1">Membrane</location>
        <topology evidence="1">Multi-pass membrane protein</topology>
    </subcellularLocation>
</comment>
<dbReference type="PANTHER" id="PTHR47660">
    <property type="entry name" value="TRANSCRIPTION FACTOR WITH C2H2 AND ZN(2)-CYS(6) DNA BINDING DOMAIN (EUROFUNG)-RELATED-RELATED"/>
    <property type="match status" value="1"/>
</dbReference>
<keyword evidence="7" id="KW-0472">Membrane</keyword>
<keyword evidence="3" id="KW-0862">Zinc</keyword>
<dbReference type="GO" id="GO:0003677">
    <property type="term" value="F:DNA binding"/>
    <property type="evidence" value="ECO:0007669"/>
    <property type="project" value="InterPro"/>
</dbReference>
<feature type="transmembrane region" description="Helical" evidence="7">
    <location>
        <begin position="908"/>
        <end position="928"/>
    </location>
</feature>
<keyword evidence="5" id="KW-0804">Transcription</keyword>
<feature type="transmembrane region" description="Helical" evidence="7">
    <location>
        <begin position="550"/>
        <end position="567"/>
    </location>
</feature>
<feature type="transmembrane region" description="Helical" evidence="7">
    <location>
        <begin position="731"/>
        <end position="756"/>
    </location>
</feature>
<feature type="transmembrane region" description="Helical" evidence="7">
    <location>
        <begin position="809"/>
        <end position="831"/>
    </location>
</feature>
<keyword evidence="6" id="KW-0539">Nucleus</keyword>
<gene>
    <name evidence="9" type="ORF">M421DRAFT_96922</name>
</gene>
<evidence type="ECO:0000313" key="10">
    <source>
        <dbReference type="Proteomes" id="UP000800082"/>
    </source>
</evidence>
<dbReference type="CDD" id="cd12148">
    <property type="entry name" value="fungal_TF_MHR"/>
    <property type="match status" value="1"/>
</dbReference>
<dbReference type="Pfam" id="PF07690">
    <property type="entry name" value="MFS_1"/>
    <property type="match status" value="1"/>
</dbReference>
<feature type="domain" description="Major facilitator superfamily (MFS) profile" evidence="8">
    <location>
        <begin position="479"/>
        <end position="933"/>
    </location>
</feature>
<evidence type="ECO:0000256" key="6">
    <source>
        <dbReference type="ARBA" id="ARBA00023242"/>
    </source>
</evidence>
<dbReference type="PROSITE" id="PS50850">
    <property type="entry name" value="MFS"/>
    <property type="match status" value="1"/>
</dbReference>
<dbReference type="GO" id="GO:0008270">
    <property type="term" value="F:zinc ion binding"/>
    <property type="evidence" value="ECO:0007669"/>
    <property type="project" value="InterPro"/>
</dbReference>
<feature type="transmembrane region" description="Helical" evidence="7">
    <location>
        <begin position="877"/>
        <end position="896"/>
    </location>
</feature>
<evidence type="ECO:0000256" key="2">
    <source>
        <dbReference type="ARBA" id="ARBA00022723"/>
    </source>
</evidence>
<keyword evidence="2" id="KW-0479">Metal-binding</keyword>
<dbReference type="InterPro" id="IPR020846">
    <property type="entry name" value="MFS_dom"/>
</dbReference>
<dbReference type="Pfam" id="PF04082">
    <property type="entry name" value="Fungal_trans"/>
    <property type="match status" value="1"/>
</dbReference>
<feature type="transmembrane region" description="Helical" evidence="7">
    <location>
        <begin position="609"/>
        <end position="632"/>
    </location>
</feature>
<sequence length="946" mass="104436">MALVLGTCSPENVKRIASAFPSVELLDGLIQFFLTSPALDVQSWFHLPTLSLAKLSPELLACIISAGAASTPDVPLRKLGFALHEAARMGQAKSFEEDNSAIRDLQHVRTFLLQLIVGMWSGVSRKMEIAESFLQPLVTMIRRGGRLRRSTWKEIALSAEEEGAALEAKWQEWVHQESYLRLIYRVFELDRQSSMALLKPPLMAYSEMHLPLPSSNHLWLAKSASVWKAAYLESTWNPGKRPSAIDCLLDLDHLAQHDNASTTYLHMVWGLVWEFRQMSSLGARSPAKGHNSLILSSRYQELTKQIDDFHVSSPPMTKTVEITMQLMLIHLNAPLDDIQLFAGIEGQEEARSVYPSLRDWTKTVQARQALWHAGQILRAAEALPKGLLCNYNAIAIYHAGLILWLYGFLKRSAAEKSPPGEGVHAIVVLNSDDNLSARSWEHLEWTASQQNHDEIRLVPQPSADPADPLNLPMWRKMAMLFCMSLHPFVVNVTSSSLSSALPIYAASPIFGLPPKPFSHLTYLVAVNILMMGFSNLWWVPLANTFGRRPVVLGSLLLLVLSSMWAGLTTNFNSLLVARLVMGIGGGPADAVSPDVVGEIFFVHQRGRAMAIYTVFLSLGSLVGGIAGGYIVASMGLVWIHWMNVLLSSITFVLCLVFQAETLFDRPQYLHDLEADDGKDHIEKKEHFSAAQPPPSSYPSYSYIKSLRLITYRPGIGHKFIAPYKAMRLPGVWLISAWYAGLVGLVVTISTIGPQLVAAPPYLWGKDVGLINIGGIIGALLGCIYTYFIADWTTKRNAAKDAHGYAEPEARLVTALPALFIATAGSLVFGFVAQNPSPTGWVGLQFGLGMVSFGLMQAPSVGFNYLIESYTSIAGDCFVAVTSSRAIVSFAWTFFVGDWVQHRGAAEPFGIFGMLMGFFALMTIPILIWGKRLRIWTAKWVPEGTAQ</sequence>
<dbReference type="Gene3D" id="1.20.1250.20">
    <property type="entry name" value="MFS general substrate transporter like domains"/>
    <property type="match status" value="1"/>
</dbReference>
<name>A0A6A5S8M2_9PLEO</name>
<dbReference type="EMBL" id="ML978956">
    <property type="protein sequence ID" value="KAF1933857.1"/>
    <property type="molecule type" value="Genomic_DNA"/>
</dbReference>
<dbReference type="GeneID" id="54356107"/>
<dbReference type="RefSeq" id="XP_033454105.1">
    <property type="nucleotide sequence ID" value="XM_033598440.1"/>
</dbReference>
<keyword evidence="10" id="KW-1185">Reference proteome</keyword>
<feature type="transmembrane region" description="Helical" evidence="7">
    <location>
        <begin position="391"/>
        <end position="409"/>
    </location>
</feature>
<dbReference type="Proteomes" id="UP000800082">
    <property type="component" value="Unassembled WGS sequence"/>
</dbReference>
<keyword evidence="4" id="KW-0805">Transcription regulation</keyword>
<keyword evidence="7" id="KW-1133">Transmembrane helix</keyword>
<feature type="transmembrane region" description="Helical" evidence="7">
    <location>
        <begin position="478"/>
        <end position="505"/>
    </location>
</feature>
<dbReference type="GO" id="GO:0016020">
    <property type="term" value="C:membrane"/>
    <property type="evidence" value="ECO:0007669"/>
    <property type="project" value="UniProtKB-SubCell"/>
</dbReference>
<dbReference type="SUPFAM" id="SSF103473">
    <property type="entry name" value="MFS general substrate transporter"/>
    <property type="match status" value="1"/>
</dbReference>
<evidence type="ECO:0000256" key="3">
    <source>
        <dbReference type="ARBA" id="ARBA00022833"/>
    </source>
</evidence>
<reference evidence="9" key="1">
    <citation type="journal article" date="2020" name="Stud. Mycol.">
        <title>101 Dothideomycetes genomes: a test case for predicting lifestyles and emergence of pathogens.</title>
        <authorList>
            <person name="Haridas S."/>
            <person name="Albert R."/>
            <person name="Binder M."/>
            <person name="Bloem J."/>
            <person name="Labutti K."/>
            <person name="Salamov A."/>
            <person name="Andreopoulos B."/>
            <person name="Baker S."/>
            <person name="Barry K."/>
            <person name="Bills G."/>
            <person name="Bluhm B."/>
            <person name="Cannon C."/>
            <person name="Castanera R."/>
            <person name="Culley D."/>
            <person name="Daum C."/>
            <person name="Ezra D."/>
            <person name="Gonzalez J."/>
            <person name="Henrissat B."/>
            <person name="Kuo A."/>
            <person name="Liang C."/>
            <person name="Lipzen A."/>
            <person name="Lutzoni F."/>
            <person name="Magnuson J."/>
            <person name="Mondo S."/>
            <person name="Nolan M."/>
            <person name="Ohm R."/>
            <person name="Pangilinan J."/>
            <person name="Park H.-J."/>
            <person name="Ramirez L."/>
            <person name="Alfaro M."/>
            <person name="Sun H."/>
            <person name="Tritt A."/>
            <person name="Yoshinaga Y."/>
            <person name="Zwiers L.-H."/>
            <person name="Turgeon B."/>
            <person name="Goodwin S."/>
            <person name="Spatafora J."/>
            <person name="Crous P."/>
            <person name="Grigoriev I."/>
        </authorList>
    </citation>
    <scope>NUCLEOTIDE SEQUENCE</scope>
    <source>
        <strain evidence="9">CBS 183.55</strain>
    </source>
</reference>
<organism evidence="9 10">
    <name type="scientific">Didymella exigua CBS 183.55</name>
    <dbReference type="NCBI Taxonomy" id="1150837"/>
    <lineage>
        <taxon>Eukaryota</taxon>
        <taxon>Fungi</taxon>
        <taxon>Dikarya</taxon>
        <taxon>Ascomycota</taxon>
        <taxon>Pezizomycotina</taxon>
        <taxon>Dothideomycetes</taxon>
        <taxon>Pleosporomycetidae</taxon>
        <taxon>Pleosporales</taxon>
        <taxon>Pleosporineae</taxon>
        <taxon>Didymellaceae</taxon>
        <taxon>Didymella</taxon>
    </lineage>
</organism>